<feature type="domain" description="CCHC-type" evidence="11">
    <location>
        <begin position="860"/>
        <end position="874"/>
    </location>
</feature>
<dbReference type="OMA" id="NCFEMGH"/>
<feature type="region of interest" description="Disordered" evidence="10">
    <location>
        <begin position="236"/>
        <end position="273"/>
    </location>
</feature>
<dbReference type="PROSITE" id="PS50158">
    <property type="entry name" value="ZF_CCHC"/>
    <property type="match status" value="2"/>
</dbReference>
<reference evidence="14" key="4">
    <citation type="submission" date="2015-06" db="UniProtKB">
        <authorList>
            <consortium name="EnsemblMetazoa"/>
        </authorList>
    </citation>
    <scope>IDENTIFICATION</scope>
</reference>
<gene>
    <name evidence="13" type="ORF">AND_009340</name>
</gene>
<dbReference type="STRING" id="43151.W5J502"/>
<feature type="compositionally biased region" description="Polar residues" evidence="10">
    <location>
        <begin position="368"/>
        <end position="390"/>
    </location>
</feature>
<dbReference type="GO" id="GO:0031499">
    <property type="term" value="C:TRAMP complex"/>
    <property type="evidence" value="ECO:0007669"/>
    <property type="project" value="TreeGrafter"/>
</dbReference>
<evidence type="ECO:0000256" key="1">
    <source>
        <dbReference type="ARBA" id="ARBA00004123"/>
    </source>
</evidence>
<feature type="domain" description="CCHC-type" evidence="11">
    <location>
        <begin position="838"/>
        <end position="853"/>
    </location>
</feature>
<keyword evidence="2" id="KW-0479">Metal-binding</keyword>
<proteinExistence type="predicted"/>
<feature type="compositionally biased region" description="Polar residues" evidence="10">
    <location>
        <begin position="143"/>
        <end position="166"/>
    </location>
</feature>
<feature type="compositionally biased region" description="Basic residues" evidence="10">
    <location>
        <begin position="296"/>
        <end position="305"/>
    </location>
</feature>
<sequence length="1756" mass="196058">MDLEGSELSALEEQLYSSIHHTFDESANQDGNMQWPQSFVGATSTPSRVVSNTAIVNIQPRASKMKRYWAPNTPQQPARPFLSSNRNKTEARVFPKSATDSIQPMAANPRQQTGTQLTSTDHSTGEPKRSFIVPYQSLLGNCLQRNSGTSGNDAGNPATNAAQSPGTKEKKRKKKQSPKHPVEKRLASLVNLVEGSEQREVTKQRIQAKKSKATTVRNKLADKVGSKLRVVAEISLDSSEDEAKPPSRATKLKPSSVPPSDEDTTDVELIPAPPPPKICIDCSDDEVAQDSFVLPKSKRTKKKKGPMTATSPRCLSPSNSSIMSDDFIGHNDRSRLNDSFAESIPNDDELETECLLSESLQANRKSRSITNKRAPSVSSDGTIGTGSDVTDQDRNTSLDTSSSKTPKEALLSTPRITDQPDEISGGNPQLGKPSQTGEEMVSKAKNKSKKAAAINTIIRSKSHSPASHGTIAEDQMIEENNDTANAPIVEQHPIPKGKTKSKNKANQSFSVERTDTAAVPNGKTASKPSVRSKHDTESESMYQEISKIGTKKKNDTVCYDDSSISSESDYNITLISNKSSATPTESKKCGSGNEAAISSTVLDRIEDVSSESDIEEFLQRSSKEPVVSKNKPTAESAKASKKRSTGTKRRRKYNSENLSDEEFACMLTDIIQAVSDGDDDDDEDDLEFEDQDIEQPNQAPDQKAAISAVIELSPEASSEPQQPAAEEKGKKKKRRKVAASATTVTLSDTDDDVVEISDVSTLQEVMDDSSFLRDDTLMAGETSRPGWNKEMHLFYNSSKTESQFCMRRVMDDMPREADQWKIIDKDRYPDPPKRGKPCHNCGEQGHLRYKCQNAPKPLVCRICGKQGHHEPRCPMTICLNCGSRTRSFVYDCANCRPNLRKKCHICGVLGHSATMCPDNWRRYHSTTEDNVPLVQKFKRNNNAKQCSICGRTNHQAHNCYVPSRIFSCPIPSENVHSYRPIYPLDSSARKSCPPEAGSRSKQSDVQAGQQESAVSLPDYEASSCELHLEALVENPNGFYHRFVETMGLRQEPPDRGEQMIVIGTKDSETDEQQQHRGLRVFQRNKKSKNDGHSSSTVGATTNDQQKETPVYVKEETGGILEEIKPTVKKDDDPTEVVTLPEASITEDSNYSFSELLPPEDSEGQLSMATITTPSTEPPQPQSVGADHPKEQLDFIPLSGPSEQSDCNVSHVKPQDESSDKKLVESAIANQPTSNAKICLSKENAKLLLSLHGQEFLQLARVKHEVTLMITFELVGNVLHVGGSAAQQDAFRSELVQFLKEQELSAYNKKMIVISSIPKKSRRAVRHITLFFEQLLKPFDSVKNLFDRYIHAQQSGLQLQACEKARRTLNMVLFGVYGMREGRTRMNQLIKQVAVLKKKQPKEELDPSLRQIMNEHMVYIFSPYDHGDYKQIFIEFQRLHQLQQLKKFTFVELGLPDPIFSDISLYPMVQDEEADTKGNDFASQFVEIVNPQNTREYNEKLMKRHKVPSLANKLALHITIHFKRLLKSFDSVKNMFQRYVRFQQEVIQSKEVEKARIQLNMVLFGVYGMREGRKRMSQLIQAAGTLKKSTETIDPSSQKAINENLAYIFSSYDHGNYTNIIAEYQQLRKQQRLSKITAKDMGLKGRIALTACHYFPTKKIKLSDAMEVSNLEEEDDDDDEDEEVDGNDEEVEQQQELQQPNNSNGDHDPKEESLILNTFDQMIDPQRLDVNSSNNNTNNSNIISTSPNIIGMTVLHR</sequence>
<reference evidence="13 15" key="1">
    <citation type="journal article" date="2010" name="BMC Genomics">
        <title>Combination of measures distinguishes pre-miRNAs from other stem-loops in the genome of the newly sequenced Anopheles darlingi.</title>
        <authorList>
            <person name="Mendes N.D."/>
            <person name="Freitas A.T."/>
            <person name="Vasconcelos A.T."/>
            <person name="Sagot M.F."/>
        </authorList>
    </citation>
    <scope>NUCLEOTIDE SEQUENCE</scope>
</reference>
<evidence type="ECO:0000256" key="8">
    <source>
        <dbReference type="ARBA" id="ARBA00043023"/>
    </source>
</evidence>
<evidence type="ECO:0000256" key="7">
    <source>
        <dbReference type="ARBA" id="ARBA00041190"/>
    </source>
</evidence>
<dbReference type="eggNOG" id="KOG4400">
    <property type="taxonomic scope" value="Eukaryota"/>
</dbReference>
<feature type="compositionally biased region" description="Polar residues" evidence="10">
    <location>
        <begin position="999"/>
        <end position="1013"/>
    </location>
</feature>
<dbReference type="PANTHER" id="PTHR46543:SF1">
    <property type="entry name" value="ZINC FINGER CCHC DOMAIN-CONTAINING PROTEIN 7"/>
    <property type="match status" value="1"/>
</dbReference>
<evidence type="ECO:0000313" key="13">
    <source>
        <dbReference type="EMBL" id="ETN59041.1"/>
    </source>
</evidence>
<dbReference type="GO" id="GO:0008270">
    <property type="term" value="F:zinc ion binding"/>
    <property type="evidence" value="ECO:0007669"/>
    <property type="project" value="UniProtKB-KW"/>
</dbReference>
<feature type="region of interest" description="Disordered" evidence="10">
    <location>
        <begin position="713"/>
        <end position="739"/>
    </location>
</feature>
<protein>
    <recommendedName>
        <fullName evidence="7">Zinc finger CCHC domain-containing protein 7</fullName>
    </recommendedName>
    <alternativeName>
        <fullName evidence="8">TRAMP-like complex RNA-binding factor ZCCHC7</fullName>
    </alternativeName>
</protein>
<feature type="compositionally biased region" description="Basic residues" evidence="10">
    <location>
        <begin position="1076"/>
        <end position="1086"/>
    </location>
</feature>
<feature type="region of interest" description="Disordered" evidence="10">
    <location>
        <begin position="70"/>
        <end position="128"/>
    </location>
</feature>
<feature type="region of interest" description="Disordered" evidence="10">
    <location>
        <begin position="482"/>
        <end position="547"/>
    </location>
</feature>
<feature type="compositionally biased region" description="Basic residues" evidence="10">
    <location>
        <begin position="169"/>
        <end position="178"/>
    </location>
</feature>
<dbReference type="GO" id="GO:0071039">
    <property type="term" value="P:nuclear polyadenylation-dependent CUT catabolic process"/>
    <property type="evidence" value="ECO:0007669"/>
    <property type="project" value="TreeGrafter"/>
</dbReference>
<keyword evidence="15" id="KW-1185">Reference proteome</keyword>
<evidence type="ECO:0000256" key="9">
    <source>
        <dbReference type="PROSITE-ProRule" id="PRU00047"/>
    </source>
</evidence>
<dbReference type="SUPFAM" id="SSF57756">
    <property type="entry name" value="Retrovirus zinc finger-like domains"/>
    <property type="match status" value="1"/>
</dbReference>
<feature type="region of interest" description="Disordered" evidence="10">
    <location>
        <begin position="1127"/>
        <end position="1219"/>
    </location>
</feature>
<evidence type="ECO:0000256" key="6">
    <source>
        <dbReference type="ARBA" id="ARBA00023242"/>
    </source>
</evidence>
<evidence type="ECO:0000313" key="14">
    <source>
        <dbReference type="EnsemblMetazoa" id="ADAC009340-PA"/>
    </source>
</evidence>
<feature type="compositionally biased region" description="Acidic residues" evidence="10">
    <location>
        <begin position="1669"/>
        <end position="1692"/>
    </location>
</feature>
<feature type="region of interest" description="Disordered" evidence="10">
    <location>
        <begin position="1666"/>
        <end position="1710"/>
    </location>
</feature>
<name>W5J502_ANODA</name>
<keyword evidence="5" id="KW-0862">Zinc</keyword>
<comment type="subcellular location">
    <subcellularLocation>
        <location evidence="1">Nucleus</location>
    </subcellularLocation>
</comment>
<dbReference type="VEuPathDB" id="VectorBase:ADAR2_001141"/>
<feature type="compositionally biased region" description="Polar residues" evidence="10">
    <location>
        <begin position="72"/>
        <end position="86"/>
    </location>
</feature>
<dbReference type="SMART" id="SM00343">
    <property type="entry name" value="ZnF_C2HC"/>
    <property type="match status" value="4"/>
</dbReference>
<evidence type="ECO:0000256" key="3">
    <source>
        <dbReference type="ARBA" id="ARBA00022737"/>
    </source>
</evidence>
<accession>W5J502</accession>
<feature type="region of interest" description="Disordered" evidence="10">
    <location>
        <begin position="989"/>
        <end position="1016"/>
    </location>
</feature>
<dbReference type="GO" id="GO:0071035">
    <property type="term" value="P:nuclear polyadenylation-dependent rRNA catabolic process"/>
    <property type="evidence" value="ECO:0007669"/>
    <property type="project" value="TreeGrafter"/>
</dbReference>
<feature type="region of interest" description="Disordered" evidence="10">
    <location>
        <begin position="1067"/>
        <end position="1115"/>
    </location>
</feature>
<dbReference type="GO" id="GO:0071037">
    <property type="term" value="P:nuclear polyadenylation-dependent snRNA catabolic process"/>
    <property type="evidence" value="ECO:0007669"/>
    <property type="project" value="TreeGrafter"/>
</dbReference>
<evidence type="ECO:0000313" key="15">
    <source>
        <dbReference type="Proteomes" id="UP000000673"/>
    </source>
</evidence>
<dbReference type="PROSITE" id="PS50897">
    <property type="entry name" value="CTLH"/>
    <property type="match status" value="1"/>
</dbReference>
<evidence type="ECO:0000256" key="10">
    <source>
        <dbReference type="SAM" id="MobiDB-lite"/>
    </source>
</evidence>
<feature type="domain" description="CTLH" evidence="12">
    <location>
        <begin position="1239"/>
        <end position="1266"/>
    </location>
</feature>
<dbReference type="Proteomes" id="UP000000673">
    <property type="component" value="Unassembled WGS sequence"/>
</dbReference>
<dbReference type="EnsemblMetazoa" id="ADAC009340-RA">
    <property type="protein sequence ID" value="ADAC009340-PA"/>
    <property type="gene ID" value="ADAC009340"/>
</dbReference>
<dbReference type="InterPro" id="IPR051644">
    <property type="entry name" value="TRAMP_AT-DNA-binding"/>
</dbReference>
<evidence type="ECO:0000259" key="11">
    <source>
        <dbReference type="PROSITE" id="PS50158"/>
    </source>
</evidence>
<dbReference type="InterPro" id="IPR006595">
    <property type="entry name" value="CTLH_C"/>
</dbReference>
<dbReference type="GO" id="GO:0071031">
    <property type="term" value="P:nuclear mRNA surveillance of mRNA 3'-end processing"/>
    <property type="evidence" value="ECO:0007669"/>
    <property type="project" value="TreeGrafter"/>
</dbReference>
<dbReference type="InterPro" id="IPR036875">
    <property type="entry name" value="Znf_CCHC_sf"/>
</dbReference>
<dbReference type="HOGENOM" id="CLU_239234_0_0_1"/>
<reference evidence="13" key="3">
    <citation type="journal article" date="2013" name="Nucleic Acids Res.">
        <title>The genome of Anopheles darlingi, the main neotropical malaria vector.</title>
        <authorList>
            <person name="Marinotti O."/>
            <person name="Cerqueira G.C."/>
            <person name="de Almeida L.G."/>
            <person name="Ferro M.I."/>
            <person name="Loreto E.L."/>
            <person name="Zaha A."/>
            <person name="Teixeira S.M."/>
            <person name="Wespiser A.R."/>
            <person name="Almeida E Silva A."/>
            <person name="Schlindwein A.D."/>
            <person name="Pacheco A.C."/>
            <person name="Silva A.L."/>
            <person name="Graveley B.R."/>
            <person name="Walenz B.P."/>
            <person name="Lima Bde A."/>
            <person name="Ribeiro C.A."/>
            <person name="Nunes-Silva C.G."/>
            <person name="de Carvalho C.R."/>
            <person name="Soares C.M."/>
            <person name="de Menezes C.B."/>
            <person name="Matiolli C."/>
            <person name="Caffrey D."/>
            <person name="Araujo D.A."/>
            <person name="de Oliveira D.M."/>
            <person name="Golenbock D."/>
            <person name="Grisard E.C."/>
            <person name="Fantinatti-Garboggini F."/>
            <person name="de Carvalho F.M."/>
            <person name="Barcellos F.G."/>
            <person name="Prosdocimi F."/>
            <person name="May G."/>
            <person name="Azevedo Junior G.M."/>
            <person name="Guimaraes G.M."/>
            <person name="Goldman G.H."/>
            <person name="Padilha I.Q."/>
            <person name="Batista Jda S."/>
            <person name="Ferro J.A."/>
            <person name="Ribeiro J.M."/>
            <person name="Fietto J.L."/>
            <person name="Dabbas K.M."/>
            <person name="Cerdeira L."/>
            <person name="Agnez-Lima L.F."/>
            <person name="Brocchi M."/>
            <person name="de Carvalho M.O."/>
            <person name="Teixeira Mde M."/>
            <person name="Diniz Maia Mde M."/>
            <person name="Goldman M.H."/>
            <person name="Cruz Schneider M.P."/>
            <person name="Felipe M.S."/>
            <person name="Hungria M."/>
            <person name="Nicolas M.F."/>
            <person name="Pereira M."/>
            <person name="Montes M.A."/>
            <person name="Cantao M.E."/>
            <person name="Vincentz M."/>
            <person name="Rafael M.S."/>
            <person name="Silverman N."/>
            <person name="Stoco P.H."/>
            <person name="Souza R.C."/>
            <person name="Vicentini R."/>
            <person name="Gazzinelli R.T."/>
            <person name="Neves Rde O."/>
            <person name="Silva R."/>
            <person name="Astolfi-Filho S."/>
            <person name="Maciel T.E."/>
            <person name="Urmenyi T.P."/>
            <person name="Tadei W.P."/>
            <person name="Camargo E.P."/>
            <person name="de Vasconcelos A.T."/>
        </authorList>
    </citation>
    <scope>NUCLEOTIDE SEQUENCE</scope>
</reference>
<feature type="compositionally biased region" description="Basic residues" evidence="10">
    <location>
        <begin position="639"/>
        <end position="652"/>
    </location>
</feature>
<feature type="region of interest" description="Disordered" evidence="10">
    <location>
        <begin position="143"/>
        <end position="191"/>
    </location>
</feature>
<feature type="compositionally biased region" description="Polar residues" evidence="10">
    <location>
        <begin position="1092"/>
        <end position="1103"/>
    </location>
</feature>
<evidence type="ECO:0000256" key="2">
    <source>
        <dbReference type="ARBA" id="ARBA00022723"/>
    </source>
</evidence>
<dbReference type="FunCoup" id="W5J502">
    <property type="interactions" value="133"/>
</dbReference>
<feature type="region of interest" description="Disordered" evidence="10">
    <location>
        <begin position="291"/>
        <end position="321"/>
    </location>
</feature>
<keyword evidence="3" id="KW-0677">Repeat</keyword>
<dbReference type="GO" id="GO:0071038">
    <property type="term" value="P:TRAMP-dependent tRNA surveillance pathway"/>
    <property type="evidence" value="ECO:0007669"/>
    <property type="project" value="TreeGrafter"/>
</dbReference>
<dbReference type="GO" id="GO:0003723">
    <property type="term" value="F:RNA binding"/>
    <property type="evidence" value="ECO:0007669"/>
    <property type="project" value="TreeGrafter"/>
</dbReference>
<keyword evidence="6" id="KW-0539">Nucleus</keyword>
<feature type="compositionally biased region" description="Polar residues" evidence="10">
    <location>
        <begin position="109"/>
        <end position="122"/>
    </location>
</feature>
<dbReference type="InterPro" id="IPR001878">
    <property type="entry name" value="Znf_CCHC"/>
</dbReference>
<dbReference type="VEuPathDB" id="VectorBase:ADAC009340"/>
<dbReference type="GO" id="GO:0071036">
    <property type="term" value="P:nuclear polyadenylation-dependent snoRNA catabolic process"/>
    <property type="evidence" value="ECO:0007669"/>
    <property type="project" value="TreeGrafter"/>
</dbReference>
<keyword evidence="4 9" id="KW-0863">Zinc-finger</keyword>
<evidence type="ECO:0000256" key="4">
    <source>
        <dbReference type="ARBA" id="ARBA00022771"/>
    </source>
</evidence>
<evidence type="ECO:0000259" key="12">
    <source>
        <dbReference type="PROSITE" id="PS50897"/>
    </source>
</evidence>
<dbReference type="PANTHER" id="PTHR46543">
    <property type="entry name" value="ZINC FINGER CCHC DOMAIN-CONTAINING PROTEIN 7"/>
    <property type="match status" value="1"/>
</dbReference>
<organism evidence="13">
    <name type="scientific">Anopheles darlingi</name>
    <name type="common">Mosquito</name>
    <dbReference type="NCBI Taxonomy" id="43151"/>
    <lineage>
        <taxon>Eukaryota</taxon>
        <taxon>Metazoa</taxon>
        <taxon>Ecdysozoa</taxon>
        <taxon>Arthropoda</taxon>
        <taxon>Hexapoda</taxon>
        <taxon>Insecta</taxon>
        <taxon>Pterygota</taxon>
        <taxon>Neoptera</taxon>
        <taxon>Endopterygota</taxon>
        <taxon>Diptera</taxon>
        <taxon>Nematocera</taxon>
        <taxon>Culicoidea</taxon>
        <taxon>Culicidae</taxon>
        <taxon>Anophelinae</taxon>
        <taxon>Anopheles</taxon>
    </lineage>
</organism>
<feature type="region of interest" description="Disordered" evidence="10">
    <location>
        <begin position="577"/>
        <end position="657"/>
    </location>
</feature>
<feature type="region of interest" description="Disordered" evidence="10">
    <location>
        <begin position="362"/>
        <end position="452"/>
    </location>
</feature>
<feature type="compositionally biased region" description="Polar residues" evidence="10">
    <location>
        <begin position="308"/>
        <end position="321"/>
    </location>
</feature>
<dbReference type="EMBL" id="ADMH02002104">
    <property type="protein sequence ID" value="ETN59041.1"/>
    <property type="molecule type" value="Genomic_DNA"/>
</dbReference>
<dbReference type="Gene3D" id="4.10.60.10">
    <property type="entry name" value="Zinc finger, CCHC-type"/>
    <property type="match status" value="2"/>
</dbReference>
<evidence type="ECO:0000256" key="5">
    <source>
        <dbReference type="ARBA" id="ARBA00022833"/>
    </source>
</evidence>
<reference evidence="13" key="2">
    <citation type="submission" date="2010-05" db="EMBL/GenBank/DDBJ databases">
        <authorList>
            <person name="Almeida L.G."/>
            <person name="Nicolas M.F."/>
            <person name="Souza R.C."/>
            <person name="Vasconcelos A.T.R."/>
        </authorList>
    </citation>
    <scope>NUCLEOTIDE SEQUENCE</scope>
</reference>